<accession>A0A1B6HW13</accession>
<proteinExistence type="inferred from homology"/>
<evidence type="ECO:0000256" key="2">
    <source>
        <dbReference type="SAM" id="Phobius"/>
    </source>
</evidence>
<feature type="transmembrane region" description="Helical" evidence="2">
    <location>
        <begin position="6"/>
        <end position="26"/>
    </location>
</feature>
<dbReference type="EMBL" id="GECU01028891">
    <property type="protein sequence ID" value="JAS78815.1"/>
    <property type="molecule type" value="Transcribed_RNA"/>
</dbReference>
<keyword evidence="2" id="KW-0812">Transmembrane</keyword>
<gene>
    <name evidence="3" type="ORF">g.56024</name>
</gene>
<dbReference type="GO" id="GO:0008233">
    <property type="term" value="F:peptidase activity"/>
    <property type="evidence" value="ECO:0007669"/>
    <property type="project" value="InterPro"/>
</dbReference>
<protein>
    <submittedName>
        <fullName evidence="3">Uncharacterized protein</fullName>
    </submittedName>
</protein>
<dbReference type="InterPro" id="IPR001096">
    <property type="entry name" value="Peptidase_C13"/>
</dbReference>
<feature type="non-terminal residue" evidence="3">
    <location>
        <position position="1"/>
    </location>
</feature>
<name>A0A1B6HW13_9HEMI</name>
<dbReference type="Pfam" id="PF01650">
    <property type="entry name" value="Peptidase_C13"/>
    <property type="match status" value="1"/>
</dbReference>
<organism evidence="3">
    <name type="scientific">Homalodisca liturata</name>
    <dbReference type="NCBI Taxonomy" id="320908"/>
    <lineage>
        <taxon>Eukaryota</taxon>
        <taxon>Metazoa</taxon>
        <taxon>Ecdysozoa</taxon>
        <taxon>Arthropoda</taxon>
        <taxon>Hexapoda</taxon>
        <taxon>Insecta</taxon>
        <taxon>Pterygota</taxon>
        <taxon>Neoptera</taxon>
        <taxon>Paraneoptera</taxon>
        <taxon>Hemiptera</taxon>
        <taxon>Auchenorrhyncha</taxon>
        <taxon>Membracoidea</taxon>
        <taxon>Cicadellidae</taxon>
        <taxon>Cicadellinae</taxon>
        <taxon>Proconiini</taxon>
        <taxon>Homalodisca</taxon>
    </lineage>
</organism>
<evidence type="ECO:0000313" key="3">
    <source>
        <dbReference type="EMBL" id="JAS78815.1"/>
    </source>
</evidence>
<dbReference type="Gene3D" id="3.40.50.1460">
    <property type="match status" value="1"/>
</dbReference>
<evidence type="ECO:0000256" key="1">
    <source>
        <dbReference type="ARBA" id="ARBA00009941"/>
    </source>
</evidence>
<dbReference type="GO" id="GO:0006508">
    <property type="term" value="P:proteolysis"/>
    <property type="evidence" value="ECO:0007669"/>
    <property type="project" value="InterPro"/>
</dbReference>
<keyword evidence="2" id="KW-0472">Membrane</keyword>
<reference evidence="3" key="1">
    <citation type="submission" date="2015-11" db="EMBL/GenBank/DDBJ databases">
        <title>De novo transcriptome assembly of four potential Pierce s Disease insect vectors from Arizona vineyards.</title>
        <authorList>
            <person name="Tassone E.E."/>
        </authorList>
    </citation>
    <scope>NUCLEOTIDE SEQUENCE</scope>
</reference>
<comment type="similarity">
    <text evidence="1">Belongs to the peptidase C13 family.</text>
</comment>
<dbReference type="AlphaFoldDB" id="A0A1B6HW13"/>
<dbReference type="PRINTS" id="PR00776">
    <property type="entry name" value="HEMOGLOBNASE"/>
</dbReference>
<feature type="non-terminal residue" evidence="3">
    <location>
        <position position="100"/>
    </location>
</feature>
<sequence length="100" mass="11247">PEPMLVYFLVLMLLAGARNYAILVSTSKGYSNYRHMADLLALNSILSGNGFAPRDIVAVFAEDSVRNPRNPHGEQIVFHGSQRTEYTRLEPSRMDANYVM</sequence>
<keyword evidence="2" id="KW-1133">Transmembrane helix</keyword>